<dbReference type="RefSeq" id="WP_262995976.1">
    <property type="nucleotide sequence ID" value="NZ_JAOTJC010000013.1"/>
</dbReference>
<evidence type="ECO:0000313" key="3">
    <source>
        <dbReference type="Proteomes" id="UP001209257"/>
    </source>
</evidence>
<dbReference type="InterPro" id="IPR037053">
    <property type="entry name" value="Phage_tail_collar_dom_sf"/>
</dbReference>
<evidence type="ECO:0000313" key="2">
    <source>
        <dbReference type="EMBL" id="MCU7555876.1"/>
    </source>
</evidence>
<reference evidence="3" key="1">
    <citation type="submission" date="2023-07" db="EMBL/GenBank/DDBJ databases">
        <title>Study on multiphase classification of strain Alteromonas salexigens isolated from the Yellow Sea.</title>
        <authorList>
            <person name="Sun L."/>
        </authorList>
    </citation>
    <scope>NUCLEOTIDE SEQUENCE [LARGE SCALE GENOMIC DNA]</scope>
    <source>
        <strain evidence="3">ASW11-19</strain>
    </source>
</reference>
<protein>
    <submittedName>
        <fullName evidence="2">Tail fiber protein</fullName>
    </submittedName>
</protein>
<accession>A0ABT2VRF1</accession>
<name>A0ABT2VRF1_9ALTE</name>
<keyword evidence="3" id="KW-1185">Reference proteome</keyword>
<dbReference type="EMBL" id="JAOTJC010000013">
    <property type="protein sequence ID" value="MCU7555876.1"/>
    <property type="molecule type" value="Genomic_DNA"/>
</dbReference>
<sequence>MVGEIRYFAGNFAPRGWAFCDGQLLPIFQNDALFSLLGTTYGGDGRTTFALPDMRGRVALHNGTGAGLSSRTQGIRGGSENKQLNAMNLPTHSHPMQVASDNASSNVPANKSLASAEIYTTYDNTNAVNSEPTSSAGGGQLFTNIQPSATAHCIIALTGVYPSRY</sequence>
<dbReference type="SUPFAM" id="SSF88874">
    <property type="entry name" value="Receptor-binding domain of short tail fibre protein gp12"/>
    <property type="match status" value="1"/>
</dbReference>
<gene>
    <name evidence="2" type="ORF">OCL06_14895</name>
</gene>
<evidence type="ECO:0000259" key="1">
    <source>
        <dbReference type="Pfam" id="PF07484"/>
    </source>
</evidence>
<dbReference type="Proteomes" id="UP001209257">
    <property type="component" value="Unassembled WGS sequence"/>
</dbReference>
<feature type="domain" description="Phage tail collar" evidence="1">
    <location>
        <begin position="3"/>
        <end position="58"/>
    </location>
</feature>
<proteinExistence type="predicted"/>
<comment type="caution">
    <text evidence="2">The sequence shown here is derived from an EMBL/GenBank/DDBJ whole genome shotgun (WGS) entry which is preliminary data.</text>
</comment>
<dbReference type="InterPro" id="IPR011083">
    <property type="entry name" value="Phage_tail_collar_dom"/>
</dbReference>
<dbReference type="Pfam" id="PF07484">
    <property type="entry name" value="Collar"/>
    <property type="match status" value="1"/>
</dbReference>
<organism evidence="2 3">
    <name type="scientific">Alteromonas salexigens</name>
    <dbReference type="NCBI Taxonomy" id="2982530"/>
    <lineage>
        <taxon>Bacteria</taxon>
        <taxon>Pseudomonadati</taxon>
        <taxon>Pseudomonadota</taxon>
        <taxon>Gammaproteobacteria</taxon>
        <taxon>Alteromonadales</taxon>
        <taxon>Alteromonadaceae</taxon>
        <taxon>Alteromonas/Salinimonas group</taxon>
        <taxon>Alteromonas</taxon>
    </lineage>
</organism>
<dbReference type="Gene3D" id="3.90.1340.10">
    <property type="entry name" value="Phage tail collar domain"/>
    <property type="match status" value="1"/>
</dbReference>